<dbReference type="AlphaFoldDB" id="A0AAW2YYI7"/>
<evidence type="ECO:0000256" key="2">
    <source>
        <dbReference type="ARBA" id="ARBA00022490"/>
    </source>
</evidence>
<accession>A0AAW2YYI7</accession>
<dbReference type="Pfam" id="PF09511">
    <property type="entry name" value="RNA_lig_T4_1"/>
    <property type="match status" value="1"/>
</dbReference>
<dbReference type="SUPFAM" id="SSF88697">
    <property type="entry name" value="PUA domain-like"/>
    <property type="match status" value="1"/>
</dbReference>
<gene>
    <name evidence="4" type="ORF">AKO1_014431</name>
</gene>
<dbReference type="GO" id="GO:0001731">
    <property type="term" value="P:formation of translation preinitiation complex"/>
    <property type="evidence" value="ECO:0007669"/>
    <property type="project" value="TreeGrafter"/>
</dbReference>
<organism evidence="4 5">
    <name type="scientific">Acrasis kona</name>
    <dbReference type="NCBI Taxonomy" id="1008807"/>
    <lineage>
        <taxon>Eukaryota</taxon>
        <taxon>Discoba</taxon>
        <taxon>Heterolobosea</taxon>
        <taxon>Tetramitia</taxon>
        <taxon>Eutetramitia</taxon>
        <taxon>Acrasidae</taxon>
        <taxon>Acrasis</taxon>
    </lineage>
</organism>
<dbReference type="InterPro" id="IPR015947">
    <property type="entry name" value="PUA-like_sf"/>
</dbReference>
<comment type="caution">
    <text evidence="4">The sequence shown here is derived from an EMBL/GenBank/DDBJ whole genome shotgun (WGS) entry which is preliminary data.</text>
</comment>
<dbReference type="GO" id="GO:0003723">
    <property type="term" value="F:RNA binding"/>
    <property type="evidence" value="ECO:0007669"/>
    <property type="project" value="InterPro"/>
</dbReference>
<feature type="domain" description="PUA" evidence="3">
    <location>
        <begin position="503"/>
        <end position="582"/>
    </location>
</feature>
<dbReference type="InterPro" id="IPR019039">
    <property type="entry name" value="T4-Rnl1-like_N"/>
</dbReference>
<dbReference type="EMBL" id="JAOPGA020000870">
    <property type="protein sequence ID" value="KAL0482561.1"/>
    <property type="molecule type" value="Genomic_DNA"/>
</dbReference>
<dbReference type="PROSITE" id="PS50890">
    <property type="entry name" value="PUA"/>
    <property type="match status" value="1"/>
</dbReference>
<dbReference type="InterPro" id="IPR041366">
    <property type="entry name" value="Pre-PUA"/>
</dbReference>
<dbReference type="InterPro" id="IPR048248">
    <property type="entry name" value="PUA_eIF2d-like"/>
</dbReference>
<dbReference type="InterPro" id="IPR004521">
    <property type="entry name" value="Uncharacterised_CHP00451"/>
</dbReference>
<evidence type="ECO:0000256" key="1">
    <source>
        <dbReference type="ARBA" id="ARBA00004496"/>
    </source>
</evidence>
<dbReference type="Pfam" id="PF17832">
    <property type="entry name" value="Pre-PUA"/>
    <property type="match status" value="1"/>
</dbReference>
<dbReference type="Pfam" id="PF26292">
    <property type="entry name" value="PUA_elF2D"/>
    <property type="match status" value="1"/>
</dbReference>
<dbReference type="GO" id="GO:0005737">
    <property type="term" value="C:cytoplasm"/>
    <property type="evidence" value="ECO:0007669"/>
    <property type="project" value="UniProtKB-SubCell"/>
</dbReference>
<dbReference type="PANTHER" id="PTHR22798">
    <property type="entry name" value="MCT-1 PROTEIN"/>
    <property type="match status" value="1"/>
</dbReference>
<keyword evidence="5" id="KW-1185">Reference proteome</keyword>
<protein>
    <recommendedName>
        <fullName evidence="3">PUA domain-containing protein</fullName>
    </recommendedName>
</protein>
<dbReference type="Proteomes" id="UP001431209">
    <property type="component" value="Unassembled WGS sequence"/>
</dbReference>
<evidence type="ECO:0000259" key="3">
    <source>
        <dbReference type="SMART" id="SM00359"/>
    </source>
</evidence>
<dbReference type="PANTHER" id="PTHR22798:SF0">
    <property type="entry name" value="MALIGNANT T-CELL-AMPLIFIED SEQUENCE 1"/>
    <property type="match status" value="1"/>
</dbReference>
<evidence type="ECO:0000313" key="5">
    <source>
        <dbReference type="Proteomes" id="UP001431209"/>
    </source>
</evidence>
<dbReference type="Gene3D" id="3.10.400.20">
    <property type="match status" value="1"/>
</dbReference>
<name>A0AAW2YYI7_9EUKA</name>
<dbReference type="SMART" id="SM00359">
    <property type="entry name" value="PUA"/>
    <property type="match status" value="1"/>
</dbReference>
<sequence length="603" mass="68476">MVVHYPNITDLDQAQRAIAGRKEFVQQESNGFVFIKYKSPLSDTFPDPSKALTEDEKFNLEVRRECRGIGFNKETGKIVTRKFHKFFNLNEVEESRIDKIDFDRPFIVLEKLDGQLVSPVKSLTDGSILYTTMMGVTPISDNIRQFVNSRTNELYDALSSHCIEKGLSPLFEYMSVVSPIVINYDQEQLTLIALRNTITGQYVDHNDVVALSHEYNVPIVRTWSDIPSEINALSKHVQGIKLVEGCVIKFKDGDLYKCKTEWYFKKKNFNPKKIGSLQVWRSVVENTIDDLLQVLEQQPDLKEKLYLLTSTMRQALSDKIEKIKTLKNDQLLNINITDGQDVDLVVKDAFKNILKNYESYQLFEKPLLEWLNVDHDAILNPYHYGQKGYIRKLQQQKKIDSSSPSLVFKSFNKNEYLSSVGIGAGHSQADQKNALKSNIINDIPGLIDHIDNIISMDSKVRILDYAQDIKVINVDNTPCFFKIKDTPYFPTIFILSKHANLYPIMQTDKGAVKFVLKGANIMCPGLTTPGANIDMSVGAGCLVTITGEGEQEPLAIGFTTMSSQEIMEVNKGVGIMVVHYRGDKLHKEIVNSLKPTKQRKQIK</sequence>
<comment type="subcellular location">
    <subcellularLocation>
        <location evidence="1">Cytoplasm</location>
    </subcellularLocation>
</comment>
<dbReference type="InterPro" id="IPR016437">
    <property type="entry name" value="MCT-1/Tma20"/>
</dbReference>
<proteinExistence type="predicted"/>
<dbReference type="InterPro" id="IPR002478">
    <property type="entry name" value="PUA"/>
</dbReference>
<evidence type="ECO:0000313" key="4">
    <source>
        <dbReference type="EMBL" id="KAL0482561.1"/>
    </source>
</evidence>
<reference evidence="4 5" key="1">
    <citation type="submission" date="2024-03" db="EMBL/GenBank/DDBJ databases">
        <title>The Acrasis kona genome and developmental transcriptomes reveal deep origins of eukaryotic multicellular pathways.</title>
        <authorList>
            <person name="Sheikh S."/>
            <person name="Fu C.-J."/>
            <person name="Brown M.W."/>
            <person name="Baldauf S.L."/>
        </authorList>
    </citation>
    <scope>NUCLEOTIDE SEQUENCE [LARGE SCALE GENOMIC DNA]</scope>
    <source>
        <strain evidence="4 5">ATCC MYA-3509</strain>
    </source>
</reference>
<keyword evidence="2" id="KW-0963">Cytoplasm</keyword>
<dbReference type="NCBIfam" id="TIGR00451">
    <property type="entry name" value="unchar_dom_2"/>
    <property type="match status" value="1"/>
</dbReference>